<feature type="domain" description="Transcription factor DP C-terminal" evidence="10">
    <location>
        <begin position="281"/>
        <end position="408"/>
    </location>
</feature>
<feature type="region of interest" description="Disordered" evidence="9">
    <location>
        <begin position="166"/>
        <end position="198"/>
    </location>
</feature>
<protein>
    <recommendedName>
        <fullName evidence="14">E2F/DP family winged-helix DNA-binding domain-containing protein</fullName>
    </recommendedName>
</protein>
<evidence type="ECO:0000256" key="4">
    <source>
        <dbReference type="ARBA" id="ARBA00023125"/>
    </source>
</evidence>
<dbReference type="GO" id="GO:0005667">
    <property type="term" value="C:transcription regulator complex"/>
    <property type="evidence" value="ECO:0007669"/>
    <property type="project" value="InterPro"/>
</dbReference>
<feature type="region of interest" description="Disordered" evidence="9">
    <location>
        <begin position="35"/>
        <end position="116"/>
    </location>
</feature>
<dbReference type="InterPro" id="IPR036390">
    <property type="entry name" value="WH_DNA-bd_sf"/>
</dbReference>
<evidence type="ECO:0000259" key="10">
    <source>
        <dbReference type="SMART" id="SM01138"/>
    </source>
</evidence>
<dbReference type="OMA" id="DRHDIFF"/>
<evidence type="ECO:0000256" key="1">
    <source>
        <dbReference type="ARBA" id="ARBA00004123"/>
    </source>
</evidence>
<dbReference type="InterPro" id="IPR037241">
    <property type="entry name" value="E2F-DP_heterodim"/>
</dbReference>
<evidence type="ECO:0000256" key="9">
    <source>
        <dbReference type="SAM" id="MobiDB-lite"/>
    </source>
</evidence>
<dbReference type="GO" id="GO:0000981">
    <property type="term" value="F:DNA-binding transcription factor activity, RNA polymerase II-specific"/>
    <property type="evidence" value="ECO:0007669"/>
    <property type="project" value="TreeGrafter"/>
</dbReference>
<evidence type="ECO:0008006" key="14">
    <source>
        <dbReference type="Google" id="ProtNLM"/>
    </source>
</evidence>
<dbReference type="Gene3D" id="1.10.10.10">
    <property type="entry name" value="Winged helix-like DNA-binding domain superfamily/Winged helix DNA-binding domain"/>
    <property type="match status" value="1"/>
</dbReference>
<feature type="coiled-coil region" evidence="8">
    <location>
        <begin position="287"/>
        <end position="317"/>
    </location>
</feature>
<dbReference type="InterPro" id="IPR038168">
    <property type="entry name" value="TF_DP_C_sf"/>
</dbReference>
<dbReference type="InterPro" id="IPR014889">
    <property type="entry name" value="Transc_factor_DP_C"/>
</dbReference>
<feature type="domain" description="E2F/DP family winged-helix DNA-binding" evidence="11">
    <location>
        <begin position="196"/>
        <end position="274"/>
    </location>
</feature>
<dbReference type="InterPro" id="IPR015648">
    <property type="entry name" value="Transcrpt_fac_DP"/>
</dbReference>
<organism evidence="12 13">
    <name type="scientific">Saprolegnia parasitica (strain CBS 223.65)</name>
    <dbReference type="NCBI Taxonomy" id="695850"/>
    <lineage>
        <taxon>Eukaryota</taxon>
        <taxon>Sar</taxon>
        <taxon>Stramenopiles</taxon>
        <taxon>Oomycota</taxon>
        <taxon>Saprolegniomycetes</taxon>
        <taxon>Saprolegniales</taxon>
        <taxon>Saprolegniaceae</taxon>
        <taxon>Saprolegnia</taxon>
    </lineage>
</organism>
<dbReference type="OrthoDB" id="552115at2759"/>
<gene>
    <name evidence="12" type="ORF">SPRG_17349</name>
</gene>
<dbReference type="PANTHER" id="PTHR12548">
    <property type="entry name" value="TRANSCRIPTION FACTOR DP"/>
    <property type="match status" value="1"/>
</dbReference>
<dbReference type="SMART" id="SM01138">
    <property type="entry name" value="DP"/>
    <property type="match status" value="1"/>
</dbReference>
<dbReference type="Pfam" id="PF08781">
    <property type="entry name" value="DP"/>
    <property type="match status" value="1"/>
</dbReference>
<dbReference type="STRING" id="695850.A0A067BKK1"/>
<accession>A0A067BKK1</accession>
<dbReference type="Gene3D" id="1.20.140.80">
    <property type="entry name" value="Transcription factor DP"/>
    <property type="match status" value="1"/>
</dbReference>
<evidence type="ECO:0000256" key="3">
    <source>
        <dbReference type="ARBA" id="ARBA00023015"/>
    </source>
</evidence>
<dbReference type="Pfam" id="PF02319">
    <property type="entry name" value="WHD_E2F_TDP"/>
    <property type="match status" value="1"/>
</dbReference>
<reference evidence="12 13" key="1">
    <citation type="journal article" date="2013" name="PLoS Genet.">
        <title>Distinctive expansion of potential virulence genes in the genome of the oomycete fish pathogen Saprolegnia parasitica.</title>
        <authorList>
            <person name="Jiang R.H."/>
            <person name="de Bruijn I."/>
            <person name="Haas B.J."/>
            <person name="Belmonte R."/>
            <person name="Lobach L."/>
            <person name="Christie J."/>
            <person name="van den Ackerveken G."/>
            <person name="Bottin A."/>
            <person name="Bulone V."/>
            <person name="Diaz-Moreno S.M."/>
            <person name="Dumas B."/>
            <person name="Fan L."/>
            <person name="Gaulin E."/>
            <person name="Govers F."/>
            <person name="Grenville-Briggs L.J."/>
            <person name="Horner N.R."/>
            <person name="Levin J.Z."/>
            <person name="Mammella M."/>
            <person name="Meijer H.J."/>
            <person name="Morris P."/>
            <person name="Nusbaum C."/>
            <person name="Oome S."/>
            <person name="Phillips A.J."/>
            <person name="van Rooyen D."/>
            <person name="Rzeszutek E."/>
            <person name="Saraiva M."/>
            <person name="Secombes C.J."/>
            <person name="Seidl M.F."/>
            <person name="Snel B."/>
            <person name="Stassen J.H."/>
            <person name="Sykes S."/>
            <person name="Tripathy S."/>
            <person name="van den Berg H."/>
            <person name="Vega-Arreguin J.C."/>
            <person name="Wawra S."/>
            <person name="Young S.K."/>
            <person name="Zeng Q."/>
            <person name="Dieguez-Uribeondo J."/>
            <person name="Russ C."/>
            <person name="Tyler B.M."/>
            <person name="van West P."/>
        </authorList>
    </citation>
    <scope>NUCLEOTIDE SEQUENCE [LARGE SCALE GENOMIC DNA]</scope>
    <source>
        <strain evidence="12 13">CBS 223.65</strain>
    </source>
</reference>
<dbReference type="GeneID" id="24138893"/>
<dbReference type="GO" id="GO:0000977">
    <property type="term" value="F:RNA polymerase II transcription regulatory region sequence-specific DNA binding"/>
    <property type="evidence" value="ECO:0007669"/>
    <property type="project" value="TreeGrafter"/>
</dbReference>
<dbReference type="Proteomes" id="UP000030745">
    <property type="component" value="Unassembled WGS sequence"/>
</dbReference>
<dbReference type="InterPro" id="IPR036388">
    <property type="entry name" value="WH-like_DNA-bd_sf"/>
</dbReference>
<dbReference type="SUPFAM" id="SSF46785">
    <property type="entry name" value="Winged helix' DNA-binding domain"/>
    <property type="match status" value="1"/>
</dbReference>
<evidence type="ECO:0000256" key="2">
    <source>
        <dbReference type="ARBA" id="ARBA00010940"/>
    </source>
</evidence>
<keyword evidence="13" id="KW-1185">Reference proteome</keyword>
<dbReference type="CDD" id="cd14458">
    <property type="entry name" value="DP_DD"/>
    <property type="match status" value="1"/>
</dbReference>
<comment type="similarity">
    <text evidence="2 7">Belongs to the E2F/DP family.</text>
</comment>
<keyword evidence="4 7" id="KW-0238">DNA-binding</keyword>
<comment type="subcellular location">
    <subcellularLocation>
        <location evidence="1 7">Nucleus</location>
    </subcellularLocation>
</comment>
<dbReference type="VEuPathDB" id="FungiDB:SPRG_17349"/>
<keyword evidence="3 7" id="KW-0805">Transcription regulation</keyword>
<dbReference type="GO" id="GO:0005634">
    <property type="term" value="C:nucleus"/>
    <property type="evidence" value="ECO:0007669"/>
    <property type="project" value="UniProtKB-SubCell"/>
</dbReference>
<evidence type="ECO:0000256" key="8">
    <source>
        <dbReference type="SAM" id="Coils"/>
    </source>
</evidence>
<evidence type="ECO:0000256" key="5">
    <source>
        <dbReference type="ARBA" id="ARBA00023163"/>
    </source>
</evidence>
<dbReference type="GO" id="GO:0051726">
    <property type="term" value="P:regulation of cell cycle"/>
    <property type="evidence" value="ECO:0007669"/>
    <property type="project" value="InterPro"/>
</dbReference>
<proteinExistence type="inferred from homology"/>
<evidence type="ECO:0000313" key="12">
    <source>
        <dbReference type="EMBL" id="KDO17230.1"/>
    </source>
</evidence>
<dbReference type="AlphaFoldDB" id="A0A067BKK1"/>
<evidence type="ECO:0000313" key="13">
    <source>
        <dbReference type="Proteomes" id="UP000030745"/>
    </source>
</evidence>
<keyword evidence="5 7" id="KW-0804">Transcription</keyword>
<dbReference type="RefSeq" id="XP_012212062.1">
    <property type="nucleotide sequence ID" value="XM_012356672.1"/>
</dbReference>
<feature type="compositionally biased region" description="Polar residues" evidence="9">
    <location>
        <begin position="104"/>
        <end position="114"/>
    </location>
</feature>
<dbReference type="PANTHER" id="PTHR12548:SF9">
    <property type="entry name" value="TRANSCRIPTION FACTOR DP"/>
    <property type="match status" value="1"/>
</dbReference>
<sequence length="408" mass="45524">MAPGRAKKTADVAEKFVSAPALEKTRKATATAKLAPQAVTPVAQTKPARAVTPVAQAKPARAAPKRSLPQPVQNDDNDEENEDDDEDDDDDEAKADAVPASTCVAASSEPSATPRSLHDDFINLMKVQGLEKMATDAGLLKDGQFRDLKREWDSMNQSFLPLKKADASMPSLPFPTPTPKKKKTPRASATSAVSEKGSKGLRHFSMKVCQKVEEKHVTSYNEVADELVHEFVTMRPSDSVYDEKNIRRRVYDALNVLMAMDIISKEKKEIRWRGLPSNAKQDLELLTMEKAQRLKSIEQKKQQLQELLLQQIALKNLVRRNEADATTAESRIALPFILVNTSKDTVIQCEMSEDRQDVFFNFSGPFEINDDSEILKRMDLHKAAPADVKDLVPEKLLRYLPPAYLTEV</sequence>
<keyword evidence="6 7" id="KW-0539">Nucleus</keyword>
<name>A0A067BKK1_SAPPC</name>
<dbReference type="KEGG" id="spar:SPRG_17349"/>
<dbReference type="FunFam" id="1.10.10.10:FF:000047">
    <property type="entry name" value="Transcription factor"/>
    <property type="match status" value="1"/>
</dbReference>
<dbReference type="SMART" id="SM01372">
    <property type="entry name" value="E2F_TDP"/>
    <property type="match status" value="1"/>
</dbReference>
<dbReference type="SUPFAM" id="SSF144074">
    <property type="entry name" value="E2F-DP heterodimerization region"/>
    <property type="match status" value="1"/>
</dbReference>
<evidence type="ECO:0000256" key="7">
    <source>
        <dbReference type="RuleBase" id="RU003796"/>
    </source>
</evidence>
<feature type="compositionally biased region" description="Acidic residues" evidence="9">
    <location>
        <begin position="75"/>
        <end position="93"/>
    </location>
</feature>
<dbReference type="InterPro" id="IPR003316">
    <property type="entry name" value="E2F_WHTH_DNA-bd_dom"/>
</dbReference>
<feature type="compositionally biased region" description="Low complexity" evidence="9">
    <location>
        <begin position="57"/>
        <end position="66"/>
    </location>
</feature>
<evidence type="ECO:0000256" key="6">
    <source>
        <dbReference type="ARBA" id="ARBA00023242"/>
    </source>
</evidence>
<dbReference type="EMBL" id="KK583731">
    <property type="protein sequence ID" value="KDO17230.1"/>
    <property type="molecule type" value="Genomic_DNA"/>
</dbReference>
<keyword evidence="8" id="KW-0175">Coiled coil</keyword>
<evidence type="ECO:0000259" key="11">
    <source>
        <dbReference type="SMART" id="SM01372"/>
    </source>
</evidence>